<evidence type="ECO:0000259" key="5">
    <source>
        <dbReference type="PROSITE" id="PS50977"/>
    </source>
</evidence>
<dbReference type="Gene3D" id="1.10.10.60">
    <property type="entry name" value="Homeodomain-like"/>
    <property type="match status" value="1"/>
</dbReference>
<keyword evidence="1" id="KW-0805">Transcription regulation</keyword>
<dbReference type="InterPro" id="IPR041347">
    <property type="entry name" value="MftR_C"/>
</dbReference>
<accession>A0A4P6JJR7</accession>
<protein>
    <submittedName>
        <fullName evidence="6">TetR family transcriptional regulator</fullName>
    </submittedName>
</protein>
<organism evidence="6 7">
    <name type="scientific">Ktedonosporobacter rubrisoli</name>
    <dbReference type="NCBI Taxonomy" id="2509675"/>
    <lineage>
        <taxon>Bacteria</taxon>
        <taxon>Bacillati</taxon>
        <taxon>Chloroflexota</taxon>
        <taxon>Ktedonobacteria</taxon>
        <taxon>Ktedonobacterales</taxon>
        <taxon>Ktedonosporobacteraceae</taxon>
        <taxon>Ktedonosporobacter</taxon>
    </lineage>
</organism>
<evidence type="ECO:0000256" key="1">
    <source>
        <dbReference type="ARBA" id="ARBA00023015"/>
    </source>
</evidence>
<dbReference type="GO" id="GO:0045892">
    <property type="term" value="P:negative regulation of DNA-templated transcription"/>
    <property type="evidence" value="ECO:0007669"/>
    <property type="project" value="UniProtKB-ARBA"/>
</dbReference>
<evidence type="ECO:0000256" key="4">
    <source>
        <dbReference type="PROSITE-ProRule" id="PRU00335"/>
    </source>
</evidence>
<reference evidence="6 7" key="1">
    <citation type="submission" date="2019-01" db="EMBL/GenBank/DDBJ databases">
        <title>Ktedonosporobacter rubrisoli SCAWS-G2.</title>
        <authorList>
            <person name="Huang Y."/>
            <person name="Yan B."/>
        </authorList>
    </citation>
    <scope>NUCLEOTIDE SEQUENCE [LARGE SCALE GENOMIC DNA]</scope>
    <source>
        <strain evidence="6 7">SCAWS-G2</strain>
    </source>
</reference>
<dbReference type="FunFam" id="1.10.10.60:FF:000141">
    <property type="entry name" value="TetR family transcriptional regulator"/>
    <property type="match status" value="1"/>
</dbReference>
<dbReference type="EMBL" id="CP035758">
    <property type="protein sequence ID" value="QBD74886.1"/>
    <property type="molecule type" value="Genomic_DNA"/>
</dbReference>
<sequence length="302" mass="33806">MERGKKLFFRKDRPQSLAFLRQVSFSLTPHGSGLAIGERSGKPRHKLVLACKHPLFLLKFSVTTNIHRTYLKINPNLAVSDKKSYNASMEQTLGRRERKKQQTRQQIAAAALQLFLEQGFDQVTVAEVAEVADVSTNTVYNYFPTKEELFFGLHQPMEAHLAELLRQREPGEALISFVRRYLLSTLERLYTTTAEQDAARRRVIQVVQASPSLQAHSLQMTQSIEHEVAQALVGEMGAQADEIVPHLVAHLILTLHTKLFAEYDRRRLQGQSSAEIQAALSAMVNAGLALLEHGLNASPSSA</sequence>
<evidence type="ECO:0000256" key="3">
    <source>
        <dbReference type="ARBA" id="ARBA00023163"/>
    </source>
</evidence>
<dbReference type="GO" id="GO:0003700">
    <property type="term" value="F:DNA-binding transcription factor activity"/>
    <property type="evidence" value="ECO:0007669"/>
    <property type="project" value="TreeGrafter"/>
</dbReference>
<dbReference type="InterPro" id="IPR001647">
    <property type="entry name" value="HTH_TetR"/>
</dbReference>
<keyword evidence="7" id="KW-1185">Reference proteome</keyword>
<dbReference type="Pfam" id="PF17754">
    <property type="entry name" value="TetR_C_14"/>
    <property type="match status" value="1"/>
</dbReference>
<dbReference type="Gene3D" id="1.10.357.10">
    <property type="entry name" value="Tetracycline Repressor, domain 2"/>
    <property type="match status" value="1"/>
</dbReference>
<dbReference type="InterPro" id="IPR009057">
    <property type="entry name" value="Homeodomain-like_sf"/>
</dbReference>
<dbReference type="PRINTS" id="PR00455">
    <property type="entry name" value="HTHTETR"/>
</dbReference>
<evidence type="ECO:0000313" key="6">
    <source>
        <dbReference type="EMBL" id="QBD74886.1"/>
    </source>
</evidence>
<feature type="domain" description="HTH tetR-type" evidence="5">
    <location>
        <begin position="101"/>
        <end position="161"/>
    </location>
</feature>
<gene>
    <name evidence="6" type="ORF">EPA93_02305</name>
</gene>
<dbReference type="KEGG" id="kbs:EPA93_02305"/>
<dbReference type="SUPFAM" id="SSF46689">
    <property type="entry name" value="Homeodomain-like"/>
    <property type="match status" value="1"/>
</dbReference>
<dbReference type="AlphaFoldDB" id="A0A4P6JJR7"/>
<dbReference type="Proteomes" id="UP000290365">
    <property type="component" value="Chromosome"/>
</dbReference>
<proteinExistence type="predicted"/>
<evidence type="ECO:0000313" key="7">
    <source>
        <dbReference type="Proteomes" id="UP000290365"/>
    </source>
</evidence>
<dbReference type="Pfam" id="PF00440">
    <property type="entry name" value="TetR_N"/>
    <property type="match status" value="1"/>
</dbReference>
<name>A0A4P6JJR7_KTERU</name>
<feature type="DNA-binding region" description="H-T-H motif" evidence="4">
    <location>
        <begin position="124"/>
        <end position="143"/>
    </location>
</feature>
<keyword evidence="3" id="KW-0804">Transcription</keyword>
<dbReference type="InterPro" id="IPR050109">
    <property type="entry name" value="HTH-type_TetR-like_transc_reg"/>
</dbReference>
<dbReference type="PANTHER" id="PTHR30055:SF234">
    <property type="entry name" value="HTH-TYPE TRANSCRIPTIONAL REGULATOR BETI"/>
    <property type="match status" value="1"/>
</dbReference>
<keyword evidence="2 4" id="KW-0238">DNA-binding</keyword>
<dbReference type="OrthoDB" id="155497at2"/>
<dbReference type="GO" id="GO:0000976">
    <property type="term" value="F:transcription cis-regulatory region binding"/>
    <property type="evidence" value="ECO:0007669"/>
    <property type="project" value="TreeGrafter"/>
</dbReference>
<evidence type="ECO:0000256" key="2">
    <source>
        <dbReference type="ARBA" id="ARBA00023125"/>
    </source>
</evidence>
<dbReference type="PROSITE" id="PS50977">
    <property type="entry name" value="HTH_TETR_2"/>
    <property type="match status" value="1"/>
</dbReference>
<dbReference type="PANTHER" id="PTHR30055">
    <property type="entry name" value="HTH-TYPE TRANSCRIPTIONAL REGULATOR RUTR"/>
    <property type="match status" value="1"/>
</dbReference>